<dbReference type="RefSeq" id="XP_016234244.1">
    <property type="nucleotide sequence ID" value="XM_016381142.1"/>
</dbReference>
<dbReference type="InterPro" id="IPR014001">
    <property type="entry name" value="Helicase_ATP-bd"/>
</dbReference>
<dbReference type="InterPro" id="IPR027417">
    <property type="entry name" value="P-loop_NTPase"/>
</dbReference>
<feature type="region of interest" description="Disordered" evidence="11">
    <location>
        <begin position="1395"/>
        <end position="1452"/>
    </location>
</feature>
<dbReference type="Proteomes" id="UP000053328">
    <property type="component" value="Unassembled WGS sequence"/>
</dbReference>
<dbReference type="GeneID" id="27333892"/>
<dbReference type="Pfam" id="PF03368">
    <property type="entry name" value="Dicer_dimer"/>
    <property type="match status" value="1"/>
</dbReference>
<reference evidence="16 17" key="1">
    <citation type="submission" date="2015-01" db="EMBL/GenBank/DDBJ databases">
        <title>The Genome Sequence of Exophiala spinifera CBS89968.</title>
        <authorList>
            <consortium name="The Broad Institute Genomics Platform"/>
            <person name="Cuomo C."/>
            <person name="de Hoog S."/>
            <person name="Gorbushina A."/>
            <person name="Stielow B."/>
            <person name="Teixiera M."/>
            <person name="Abouelleil A."/>
            <person name="Chapman S.B."/>
            <person name="Priest M."/>
            <person name="Young S.K."/>
            <person name="Wortman J."/>
            <person name="Nusbaum C."/>
            <person name="Birren B."/>
        </authorList>
    </citation>
    <scope>NUCLEOTIDE SEQUENCE [LARGE SCALE GENOMIC DNA]</scope>
    <source>
        <strain evidence="16 17">CBS 89968</strain>
    </source>
</reference>
<evidence type="ECO:0000256" key="5">
    <source>
        <dbReference type="ARBA" id="ARBA00022806"/>
    </source>
</evidence>
<organism evidence="16 17">
    <name type="scientific">Exophiala spinifera</name>
    <dbReference type="NCBI Taxonomy" id="91928"/>
    <lineage>
        <taxon>Eukaryota</taxon>
        <taxon>Fungi</taxon>
        <taxon>Dikarya</taxon>
        <taxon>Ascomycota</taxon>
        <taxon>Pezizomycotina</taxon>
        <taxon>Eurotiomycetes</taxon>
        <taxon>Chaetothyriomycetidae</taxon>
        <taxon>Chaetothyriales</taxon>
        <taxon>Herpotrichiellaceae</taxon>
        <taxon>Exophiala</taxon>
    </lineage>
</organism>
<dbReference type="GO" id="GO:0004386">
    <property type="term" value="F:helicase activity"/>
    <property type="evidence" value="ECO:0007669"/>
    <property type="project" value="UniProtKB-KW"/>
</dbReference>
<proteinExistence type="inferred from homology"/>
<sequence length="1452" mass="162790">MSHSHSSEESWSDTESEASDELEAPLRSYAYQIEMFEHSMQGNIIAVMGTGTGKTQVAKLRIEAELERSVGKLVWFTAPSVVLAYQQHLFLSKQLPAFKFRLITGMDNAEHWKTEDIWNKVLFKIDVVVSTPQILLDALDFGFLSLHALSLLVIDEAHHCIGDSPLKRVMQRHYHGSEDSLPHILGLSASPITKRSVSEMSILETNLKAKCKMPTQQVEEYSALIKMPELETIMFAENQPRATELMILLQSAISTVSLDSDPYYREIRSKKDPRSLEKMKKMIQRNATPAITELRAFARSCADVQLSLGCWACDVYITSCVRKVLNSASLEKSLNTSQDSLNGTTQLIGSVLQPFGDISDLRHSGILMEDSLSPKVEALFGYLAKEYRKTLRGLVFVEKRDTAWAVAELISHHPSMQMYQAFSFVGVSNPSYKGPFDFAELPVQSKNLERFRRGELNLCIATSVLEEGIDIPAMNLVISFDERKNLRSFVQSRGRARAAESKYVIFRPLQETNTKIKVWNDLERAMNQQCEDSAEALAELQAAEMVEEFSSEIFRVSSTGATLTFDNAPQRLQHFCAKLPKKEGLSVPELAYCIDGEVGGPIRAKVYLPSSLAPDLQLFHSESTWCTQKMAKRDAAYQAYLALYRAGLVTKHLLPLETPKHEASKDHTATTDAVPDALCVVEAQWDPWPQITEHWSSSTQMFAHRLHLEDSGDTYPRMLILLPTKLASMSFPLYITANGTVQVSIGEGEVMSGIPFTLAQDISFYLLTSVLQRRLEGITKGQLPLLLVPDIGIDSLERWYRETSRSIPLLDLLAEGGQVGERYLIRVRGHLSPLILAPEGVPSSVELFDDSESMTITATKITKRLEYLLPLTHTNLRKPLQPKRLLVQDCEVLRLHPAYGDMLLLTPSITHMLETALRSSEACRGPLSCLQVTNLDLVTEALTLPVVSARNYQRLEFLGDDLLKFHASLQLYVDAPMHPESLLTADRGRLVSNSRLQRTTRELGLDQYITRGRFSAARWKAGVQLPNNQRSISSKKRLSRKTLADVIEALIGAAHCDGIATGTSETKVISALQLFLSEVQWRSVSENLARLEAKDDSSLFGSDALDHVQSLMGYEFAHRSLLGEALTHSSLRPGVLSYERLEFLGDAIMDHIVKIKLFNSPLRLDPEAMTLRRHALVSNATLAFFALQASHERQTVGIHTDARTRETTTREVFEPRHLPDYLRRISQDMDQREATLKAYDEVRESILISFKDGTKFPWRELTHLRAPKSYSDVVESVLGAVFVDSKGDLACCESVLGEFGFLTLLDRFALEPGLDLIHPEEQLAKVIQGCKLITSETRSGWRCKVMVGDERIARARKASCAEEARCRAAQRAVDVLLMKETVKGLEVTTVIEEKPGSVVSTEKENERENENNETDGDDAYEEDEGGEETDNDTEGEIPDDVDDLYMTDDYED</sequence>
<name>A0A0D2B577_9EURO</name>
<keyword evidence="5" id="KW-0347">Helicase</keyword>
<dbReference type="InterPro" id="IPR036389">
    <property type="entry name" value="RNase_III_sf"/>
</dbReference>
<dbReference type="Gene3D" id="1.10.1520.10">
    <property type="entry name" value="Ribonuclease III domain"/>
    <property type="match status" value="2"/>
</dbReference>
<evidence type="ECO:0000256" key="7">
    <source>
        <dbReference type="ARBA" id="ARBA00022884"/>
    </source>
</evidence>
<dbReference type="Pfam" id="PF00636">
    <property type="entry name" value="Ribonuclease_3"/>
    <property type="match status" value="2"/>
</dbReference>
<evidence type="ECO:0000259" key="15">
    <source>
        <dbReference type="PROSITE" id="PS51327"/>
    </source>
</evidence>
<dbReference type="PROSITE" id="PS50142">
    <property type="entry name" value="RNASE_3_2"/>
    <property type="match status" value="2"/>
</dbReference>
<dbReference type="SMART" id="SM00535">
    <property type="entry name" value="RIBOc"/>
    <property type="match status" value="2"/>
</dbReference>
<dbReference type="GO" id="GO:0050688">
    <property type="term" value="P:regulation of defense response to virus"/>
    <property type="evidence" value="ECO:0007669"/>
    <property type="project" value="UniProtKB-KW"/>
</dbReference>
<feature type="domain" description="Helicase ATP-binding" evidence="13">
    <location>
        <begin position="35"/>
        <end position="209"/>
    </location>
</feature>
<dbReference type="GO" id="GO:0003723">
    <property type="term" value="F:RNA binding"/>
    <property type="evidence" value="ECO:0007669"/>
    <property type="project" value="UniProtKB-UniRule"/>
</dbReference>
<feature type="domain" description="RNase III" evidence="12">
    <location>
        <begin position="930"/>
        <end position="1059"/>
    </location>
</feature>
<evidence type="ECO:0000313" key="16">
    <source>
        <dbReference type="EMBL" id="KIW14028.1"/>
    </source>
</evidence>
<dbReference type="InterPro" id="IPR005034">
    <property type="entry name" value="Dicer_dimerisation"/>
</dbReference>
<evidence type="ECO:0000256" key="1">
    <source>
        <dbReference type="ARBA" id="ARBA00022721"/>
    </source>
</evidence>
<evidence type="ECO:0000259" key="14">
    <source>
        <dbReference type="PROSITE" id="PS51194"/>
    </source>
</evidence>
<dbReference type="STRING" id="91928.A0A0D2B577"/>
<dbReference type="GO" id="GO:0051607">
    <property type="term" value="P:defense response to virus"/>
    <property type="evidence" value="ECO:0007669"/>
    <property type="project" value="UniProtKB-KW"/>
</dbReference>
<keyword evidence="1" id="KW-0930">Antiviral protein</keyword>
<dbReference type="SUPFAM" id="SSF69065">
    <property type="entry name" value="RNase III domain-like"/>
    <property type="match status" value="2"/>
</dbReference>
<dbReference type="PROSITE" id="PS51194">
    <property type="entry name" value="HELICASE_CTER"/>
    <property type="match status" value="1"/>
</dbReference>
<evidence type="ECO:0000256" key="3">
    <source>
        <dbReference type="ARBA" id="ARBA00022741"/>
    </source>
</evidence>
<dbReference type="GO" id="GO:0030422">
    <property type="term" value="P:siRNA processing"/>
    <property type="evidence" value="ECO:0007669"/>
    <property type="project" value="TreeGrafter"/>
</dbReference>
<dbReference type="InterPro" id="IPR001650">
    <property type="entry name" value="Helicase_C-like"/>
</dbReference>
<keyword evidence="3" id="KW-0547">Nucleotide-binding</keyword>
<comment type="function">
    <text evidence="9">Dicer-like endonuclease involved in cleaving double-stranded RNA in the RNA interference (RNAi) pathway. Produces 21 to 25 bp dsRNAs (siRNAs) which target the selective destruction of homologous RNAs leading to sequence-specific suppression of gene expression, called post-transcriptional gene silencing (PTGS). Part of a broad host defense response against viral infection and transposons.</text>
</comment>
<dbReference type="VEuPathDB" id="FungiDB:PV08_06809"/>
<dbReference type="OrthoDB" id="416741at2759"/>
<dbReference type="EMBL" id="KN847496">
    <property type="protein sequence ID" value="KIW14028.1"/>
    <property type="molecule type" value="Genomic_DNA"/>
</dbReference>
<dbReference type="InterPro" id="IPR011545">
    <property type="entry name" value="DEAD/DEAH_box_helicase_dom"/>
</dbReference>
<dbReference type="HOGENOM" id="CLU_000907_4_6_1"/>
<evidence type="ECO:0000256" key="2">
    <source>
        <dbReference type="ARBA" id="ARBA00022737"/>
    </source>
</evidence>
<evidence type="ECO:0000256" key="6">
    <source>
        <dbReference type="ARBA" id="ARBA00022840"/>
    </source>
</evidence>
<keyword evidence="8" id="KW-0051">Antiviral defense</keyword>
<evidence type="ECO:0000313" key="17">
    <source>
        <dbReference type="Proteomes" id="UP000053328"/>
    </source>
</evidence>
<keyword evidence="17" id="KW-1185">Reference proteome</keyword>
<dbReference type="GO" id="GO:0005634">
    <property type="term" value="C:nucleus"/>
    <property type="evidence" value="ECO:0007669"/>
    <property type="project" value="TreeGrafter"/>
</dbReference>
<feature type="domain" description="Helicase C-terminal" evidence="14">
    <location>
        <begin position="375"/>
        <end position="541"/>
    </location>
</feature>
<evidence type="ECO:0000256" key="11">
    <source>
        <dbReference type="SAM" id="MobiDB-lite"/>
    </source>
</evidence>
<dbReference type="Pfam" id="PF00271">
    <property type="entry name" value="Helicase_C"/>
    <property type="match status" value="1"/>
</dbReference>
<keyword evidence="4" id="KW-0378">Hydrolase</keyword>
<dbReference type="GO" id="GO:0005524">
    <property type="term" value="F:ATP binding"/>
    <property type="evidence" value="ECO:0007669"/>
    <property type="project" value="UniProtKB-KW"/>
</dbReference>
<dbReference type="Gene3D" id="3.40.50.300">
    <property type="entry name" value="P-loop containing nucleotide triphosphate hydrolases"/>
    <property type="match status" value="2"/>
</dbReference>
<dbReference type="PROSITE" id="PS51327">
    <property type="entry name" value="DICER_DSRBF"/>
    <property type="match status" value="1"/>
</dbReference>
<evidence type="ECO:0008006" key="18">
    <source>
        <dbReference type="Google" id="ProtNLM"/>
    </source>
</evidence>
<comment type="similarity">
    <text evidence="10">Belongs to the helicase family. Dicer subfamily.</text>
</comment>
<evidence type="ECO:0000259" key="13">
    <source>
        <dbReference type="PROSITE" id="PS51192"/>
    </source>
</evidence>
<dbReference type="GO" id="GO:0004525">
    <property type="term" value="F:ribonuclease III activity"/>
    <property type="evidence" value="ECO:0007669"/>
    <property type="project" value="InterPro"/>
</dbReference>
<dbReference type="PROSITE" id="PS51192">
    <property type="entry name" value="HELICASE_ATP_BIND_1"/>
    <property type="match status" value="1"/>
</dbReference>
<feature type="domain" description="Dicer dsRNA-binding fold" evidence="15">
    <location>
        <begin position="568"/>
        <end position="663"/>
    </location>
</feature>
<dbReference type="InterPro" id="IPR000999">
    <property type="entry name" value="RNase_III_dom"/>
</dbReference>
<evidence type="ECO:0000259" key="12">
    <source>
        <dbReference type="PROSITE" id="PS50142"/>
    </source>
</evidence>
<evidence type="ECO:0000256" key="4">
    <source>
        <dbReference type="ARBA" id="ARBA00022801"/>
    </source>
</evidence>
<feature type="domain" description="RNase III" evidence="12">
    <location>
        <begin position="1105"/>
        <end position="1286"/>
    </location>
</feature>
<dbReference type="SMART" id="SM00487">
    <property type="entry name" value="DEXDc"/>
    <property type="match status" value="1"/>
</dbReference>
<protein>
    <recommendedName>
        <fullName evidence="18">Dicer-like protein 2</fullName>
    </recommendedName>
</protein>
<dbReference type="GO" id="GO:0005737">
    <property type="term" value="C:cytoplasm"/>
    <property type="evidence" value="ECO:0007669"/>
    <property type="project" value="TreeGrafter"/>
</dbReference>
<dbReference type="InterPro" id="IPR038248">
    <property type="entry name" value="Dicer_dimer_sf"/>
</dbReference>
<dbReference type="Pfam" id="PF00270">
    <property type="entry name" value="DEAD"/>
    <property type="match status" value="1"/>
</dbReference>
<evidence type="ECO:0000256" key="8">
    <source>
        <dbReference type="ARBA" id="ARBA00023118"/>
    </source>
</evidence>
<dbReference type="PROSITE" id="PS00517">
    <property type="entry name" value="RNASE_3_1"/>
    <property type="match status" value="1"/>
</dbReference>
<accession>A0A0D2B577</accession>
<dbReference type="PANTHER" id="PTHR14950">
    <property type="entry name" value="DICER-RELATED"/>
    <property type="match status" value="1"/>
</dbReference>
<dbReference type="CDD" id="cd00593">
    <property type="entry name" value="RIBOc"/>
    <property type="match status" value="2"/>
</dbReference>
<evidence type="ECO:0000256" key="10">
    <source>
        <dbReference type="PROSITE-ProRule" id="PRU00657"/>
    </source>
</evidence>
<feature type="compositionally biased region" description="Basic and acidic residues" evidence="11">
    <location>
        <begin position="1395"/>
        <end position="1410"/>
    </location>
</feature>
<dbReference type="SUPFAM" id="SSF52540">
    <property type="entry name" value="P-loop containing nucleoside triphosphate hydrolases"/>
    <property type="match status" value="1"/>
</dbReference>
<dbReference type="Gene3D" id="3.30.160.380">
    <property type="entry name" value="Dicer dimerisation domain"/>
    <property type="match status" value="1"/>
</dbReference>
<dbReference type="SMART" id="SM00490">
    <property type="entry name" value="HELICc"/>
    <property type="match status" value="1"/>
</dbReference>
<feature type="compositionally biased region" description="Acidic residues" evidence="11">
    <location>
        <begin position="1411"/>
        <end position="1452"/>
    </location>
</feature>
<gene>
    <name evidence="16" type="ORF">PV08_06809</name>
</gene>
<dbReference type="PANTHER" id="PTHR14950:SF37">
    <property type="entry name" value="ENDORIBONUCLEASE DICER"/>
    <property type="match status" value="1"/>
</dbReference>
<keyword evidence="2" id="KW-0677">Repeat</keyword>
<keyword evidence="7 10" id="KW-0694">RNA-binding</keyword>
<evidence type="ECO:0000256" key="9">
    <source>
        <dbReference type="ARBA" id="ARBA00025403"/>
    </source>
</evidence>
<keyword evidence="6" id="KW-0067">ATP-binding</keyword>